<name>A0A0F6W7U1_9BACT</name>
<gene>
    <name evidence="2" type="ORF">DB32_006645</name>
</gene>
<protein>
    <submittedName>
        <fullName evidence="2">Uncharacterized protein</fullName>
    </submittedName>
</protein>
<dbReference type="AlphaFoldDB" id="A0A0F6W7U1"/>
<feature type="compositionally biased region" description="Basic and acidic residues" evidence="1">
    <location>
        <begin position="57"/>
        <end position="70"/>
    </location>
</feature>
<proteinExistence type="predicted"/>
<dbReference type="EMBL" id="CP011125">
    <property type="protein sequence ID" value="AKF09496.1"/>
    <property type="molecule type" value="Genomic_DNA"/>
</dbReference>
<evidence type="ECO:0000313" key="2">
    <source>
        <dbReference type="EMBL" id="AKF09496.1"/>
    </source>
</evidence>
<dbReference type="KEGG" id="samy:DB32_006645"/>
<feature type="region of interest" description="Disordered" evidence="1">
    <location>
        <begin position="47"/>
        <end position="70"/>
    </location>
</feature>
<dbReference type="Proteomes" id="UP000034883">
    <property type="component" value="Chromosome"/>
</dbReference>
<dbReference type="STRING" id="927083.DB32_006645"/>
<organism evidence="2 3">
    <name type="scientific">Sandaracinus amylolyticus</name>
    <dbReference type="NCBI Taxonomy" id="927083"/>
    <lineage>
        <taxon>Bacteria</taxon>
        <taxon>Pseudomonadati</taxon>
        <taxon>Myxococcota</taxon>
        <taxon>Polyangia</taxon>
        <taxon>Polyangiales</taxon>
        <taxon>Sandaracinaceae</taxon>
        <taxon>Sandaracinus</taxon>
    </lineage>
</organism>
<reference evidence="2 3" key="1">
    <citation type="submission" date="2015-03" db="EMBL/GenBank/DDBJ databases">
        <title>Genome assembly of Sandaracinus amylolyticus DSM 53668.</title>
        <authorList>
            <person name="Sharma G."/>
            <person name="Subramanian S."/>
        </authorList>
    </citation>
    <scope>NUCLEOTIDE SEQUENCE [LARGE SCALE GENOMIC DNA]</scope>
    <source>
        <strain evidence="2 3">DSM 53668</strain>
    </source>
</reference>
<evidence type="ECO:0000313" key="3">
    <source>
        <dbReference type="Proteomes" id="UP000034883"/>
    </source>
</evidence>
<keyword evidence="3" id="KW-1185">Reference proteome</keyword>
<accession>A0A0F6W7U1</accession>
<sequence>MLAAAVARWQTGVAARARAGELGLASGEHCERGESGERAHRRALLRKARAPRGGPHHGSDAASRRHSRDEAVTRIAIAARIASSSWTPGPATP</sequence>
<evidence type="ECO:0000256" key="1">
    <source>
        <dbReference type="SAM" id="MobiDB-lite"/>
    </source>
</evidence>